<sequence length="147" mass="16067">MTNLNHLAASRQDNAAITKLYDRLELPPSLCALQSILKGIPSDAIATCKPIRRAIRAKTAYAMTGDGKSQFWARQNPNDPAWDPSFPKAFKLGDSPRSATVWFADEIEAWLESRAEVSSRHASVASNSSCRKKRSMTTACGDPEVAS</sequence>
<protein>
    <submittedName>
        <fullName evidence="2">Uncharacterized protein</fullName>
    </submittedName>
</protein>
<keyword evidence="3" id="KW-1185">Reference proteome</keyword>
<reference evidence="2 3" key="1">
    <citation type="journal article" date="2015" name="Genome Announc.">
        <title>Complete Genome Sequencing of Stenotrophomonas acidaminiphila ZAC14D2_NAIMI4_2, a Multidrug-Resistant Strain Isolated from Sediments of a Polluted River in Mexico, Uncovers New Antibiotic Resistance Genes and a Novel Class-II Lasso Peptide Biosynthesis Gene Cluster.</title>
        <authorList>
            <person name="Vinuesa P."/>
            <person name="Ochoa-Sanchez L.E."/>
        </authorList>
    </citation>
    <scope>NUCLEOTIDE SEQUENCE [LARGE SCALE GENOMIC DNA]</scope>
    <source>
        <strain evidence="2 3">ZAC14D2_NAIMI4_2</strain>
    </source>
</reference>
<evidence type="ECO:0000256" key="1">
    <source>
        <dbReference type="SAM" id="MobiDB-lite"/>
    </source>
</evidence>
<dbReference type="OrthoDB" id="5986966at2"/>
<dbReference type="Proteomes" id="UP000061010">
    <property type="component" value="Chromosome"/>
</dbReference>
<dbReference type="EMBL" id="CP012900">
    <property type="protein sequence ID" value="ALJ26675.1"/>
    <property type="molecule type" value="Genomic_DNA"/>
</dbReference>
<gene>
    <name evidence="2" type="ORF">AOT14_02140</name>
</gene>
<evidence type="ECO:0000313" key="2">
    <source>
        <dbReference type="EMBL" id="ALJ26675.1"/>
    </source>
</evidence>
<accession>A0A0S1AV66</accession>
<dbReference type="PATRIC" id="fig|128780.6.peg.217"/>
<organism evidence="2 3">
    <name type="scientific">Stenotrophomonas acidaminiphila</name>
    <dbReference type="NCBI Taxonomy" id="128780"/>
    <lineage>
        <taxon>Bacteria</taxon>
        <taxon>Pseudomonadati</taxon>
        <taxon>Pseudomonadota</taxon>
        <taxon>Gammaproteobacteria</taxon>
        <taxon>Lysobacterales</taxon>
        <taxon>Lysobacteraceae</taxon>
        <taxon>Stenotrophomonas</taxon>
    </lineage>
</organism>
<dbReference type="AlphaFoldDB" id="A0A0S1AV66"/>
<feature type="region of interest" description="Disordered" evidence="1">
    <location>
        <begin position="117"/>
        <end position="147"/>
    </location>
</feature>
<feature type="compositionally biased region" description="Low complexity" evidence="1">
    <location>
        <begin position="120"/>
        <end position="129"/>
    </location>
</feature>
<evidence type="ECO:0000313" key="3">
    <source>
        <dbReference type="Proteomes" id="UP000061010"/>
    </source>
</evidence>
<name>A0A0S1AV66_9GAMM</name>
<proteinExistence type="predicted"/>
<dbReference type="KEGG" id="sacz:AOT14_02140"/>